<dbReference type="SUPFAM" id="SSF55785">
    <property type="entry name" value="PYP-like sensor domain (PAS domain)"/>
    <property type="match status" value="1"/>
</dbReference>
<dbReference type="PROSITE" id="PS50113">
    <property type="entry name" value="PAC"/>
    <property type="match status" value="1"/>
</dbReference>
<dbReference type="GO" id="GO:0005886">
    <property type="term" value="C:plasma membrane"/>
    <property type="evidence" value="ECO:0007669"/>
    <property type="project" value="TreeGrafter"/>
</dbReference>
<gene>
    <name evidence="10" type="primary">divJ</name>
    <name evidence="10" type="ORF">GJW-30_1_03818</name>
</gene>
<dbReference type="Gene3D" id="3.30.565.10">
    <property type="entry name" value="Histidine kinase-like ATPase, C-terminal domain"/>
    <property type="match status" value="1"/>
</dbReference>
<evidence type="ECO:0000256" key="1">
    <source>
        <dbReference type="ARBA" id="ARBA00000085"/>
    </source>
</evidence>
<dbReference type="Gene3D" id="1.10.287.130">
    <property type="match status" value="1"/>
</dbReference>
<evidence type="ECO:0000256" key="3">
    <source>
        <dbReference type="ARBA" id="ARBA00022553"/>
    </source>
</evidence>
<reference evidence="10 11" key="1">
    <citation type="submission" date="2015-08" db="EMBL/GenBank/DDBJ databases">
        <title>Investigation of the bacterial diversity of lava forest soil.</title>
        <authorList>
            <person name="Lee J.S."/>
        </authorList>
    </citation>
    <scope>NUCLEOTIDE SEQUENCE [LARGE SCALE GENOMIC DNA]</scope>
    <source>
        <strain evidence="10 11">GJW-30</strain>
    </source>
</reference>
<evidence type="ECO:0000256" key="2">
    <source>
        <dbReference type="ARBA" id="ARBA00012438"/>
    </source>
</evidence>
<dbReference type="InterPro" id="IPR000700">
    <property type="entry name" value="PAS-assoc_C"/>
</dbReference>
<evidence type="ECO:0000259" key="9">
    <source>
        <dbReference type="PROSITE" id="PS50113"/>
    </source>
</evidence>
<dbReference type="Gene3D" id="3.30.450.20">
    <property type="entry name" value="PAS domain"/>
    <property type="match status" value="1"/>
</dbReference>
<feature type="transmembrane region" description="Helical" evidence="6">
    <location>
        <begin position="33"/>
        <end position="53"/>
    </location>
</feature>
<feature type="transmembrane region" description="Helical" evidence="6">
    <location>
        <begin position="132"/>
        <end position="153"/>
    </location>
</feature>
<evidence type="ECO:0000313" key="11">
    <source>
        <dbReference type="Proteomes" id="UP000236884"/>
    </source>
</evidence>
<dbReference type="InterPro" id="IPR013656">
    <property type="entry name" value="PAS_4"/>
</dbReference>
<dbReference type="EMBL" id="AP014946">
    <property type="protein sequence ID" value="BAT61261.1"/>
    <property type="molecule type" value="Genomic_DNA"/>
</dbReference>
<organism evidence="10 11">
    <name type="scientific">Variibacter gotjawalensis</name>
    <dbReference type="NCBI Taxonomy" id="1333996"/>
    <lineage>
        <taxon>Bacteria</taxon>
        <taxon>Pseudomonadati</taxon>
        <taxon>Pseudomonadota</taxon>
        <taxon>Alphaproteobacteria</taxon>
        <taxon>Hyphomicrobiales</taxon>
        <taxon>Nitrobacteraceae</taxon>
        <taxon>Variibacter</taxon>
    </lineage>
</organism>
<dbReference type="InterPro" id="IPR003661">
    <property type="entry name" value="HisK_dim/P_dom"/>
</dbReference>
<accession>A0A0S3PZB4</accession>
<protein>
    <recommendedName>
        <fullName evidence="2">histidine kinase</fullName>
        <ecNumber evidence="2">2.7.13.3</ecNumber>
    </recommendedName>
</protein>
<dbReference type="InterPro" id="IPR004358">
    <property type="entry name" value="Sig_transdc_His_kin-like_C"/>
</dbReference>
<dbReference type="InterPro" id="IPR036097">
    <property type="entry name" value="HisK_dim/P_sf"/>
</dbReference>
<name>A0A0S3PZB4_9BRAD</name>
<comment type="catalytic activity">
    <reaction evidence="1">
        <text>ATP + protein L-histidine = ADP + protein N-phospho-L-histidine.</text>
        <dbReference type="EC" id="2.7.13.3"/>
    </reaction>
</comment>
<dbReference type="CDD" id="cd16922">
    <property type="entry name" value="HATPase_EvgS-ArcB-TorS-like"/>
    <property type="match status" value="1"/>
</dbReference>
<feature type="domain" description="PAS" evidence="8">
    <location>
        <begin position="196"/>
        <end position="266"/>
    </location>
</feature>
<dbReference type="OrthoDB" id="9801651at2"/>
<dbReference type="PROSITE" id="PS50109">
    <property type="entry name" value="HIS_KIN"/>
    <property type="match status" value="1"/>
</dbReference>
<dbReference type="InterPro" id="IPR035965">
    <property type="entry name" value="PAS-like_dom_sf"/>
</dbReference>
<evidence type="ECO:0000256" key="6">
    <source>
        <dbReference type="SAM" id="Phobius"/>
    </source>
</evidence>
<dbReference type="SUPFAM" id="SSF55874">
    <property type="entry name" value="ATPase domain of HSP90 chaperone/DNA topoisomerase II/histidine kinase"/>
    <property type="match status" value="1"/>
</dbReference>
<dbReference type="EC" id="2.7.13.3" evidence="2"/>
<dbReference type="SMART" id="SM00387">
    <property type="entry name" value="HATPase_c"/>
    <property type="match status" value="1"/>
</dbReference>
<keyword evidence="3" id="KW-0597">Phosphoprotein</keyword>
<evidence type="ECO:0000256" key="4">
    <source>
        <dbReference type="ARBA" id="ARBA00022679"/>
    </source>
</evidence>
<dbReference type="SMART" id="SM00388">
    <property type="entry name" value="HisKA"/>
    <property type="match status" value="1"/>
</dbReference>
<dbReference type="PRINTS" id="PR00344">
    <property type="entry name" value="BCTRLSENSOR"/>
</dbReference>
<feature type="domain" description="PAC" evidence="9">
    <location>
        <begin position="269"/>
        <end position="331"/>
    </location>
</feature>
<keyword evidence="6" id="KW-1133">Transmembrane helix</keyword>
<dbReference type="AlphaFoldDB" id="A0A0S3PZB4"/>
<evidence type="ECO:0000259" key="7">
    <source>
        <dbReference type="PROSITE" id="PS50109"/>
    </source>
</evidence>
<dbReference type="Pfam" id="PF02518">
    <property type="entry name" value="HATPase_c"/>
    <property type="match status" value="1"/>
</dbReference>
<dbReference type="InterPro" id="IPR000014">
    <property type="entry name" value="PAS"/>
</dbReference>
<feature type="transmembrane region" description="Helical" evidence="6">
    <location>
        <begin position="90"/>
        <end position="120"/>
    </location>
</feature>
<keyword evidence="5 10" id="KW-0418">Kinase</keyword>
<dbReference type="RefSeq" id="WP_096357981.1">
    <property type="nucleotide sequence ID" value="NZ_AP014946.1"/>
</dbReference>
<dbReference type="PROSITE" id="PS50112">
    <property type="entry name" value="PAS"/>
    <property type="match status" value="1"/>
</dbReference>
<dbReference type="Pfam" id="PF00512">
    <property type="entry name" value="HisKA"/>
    <property type="match status" value="1"/>
</dbReference>
<dbReference type="PANTHER" id="PTHR43047">
    <property type="entry name" value="TWO-COMPONENT HISTIDINE PROTEIN KINASE"/>
    <property type="match status" value="1"/>
</dbReference>
<dbReference type="Proteomes" id="UP000236884">
    <property type="component" value="Chromosome"/>
</dbReference>
<keyword evidence="6" id="KW-0472">Membrane</keyword>
<dbReference type="InterPro" id="IPR005467">
    <property type="entry name" value="His_kinase_dom"/>
</dbReference>
<dbReference type="InterPro" id="IPR003594">
    <property type="entry name" value="HATPase_dom"/>
</dbReference>
<dbReference type="CDD" id="cd00130">
    <property type="entry name" value="PAS"/>
    <property type="match status" value="1"/>
</dbReference>
<dbReference type="NCBIfam" id="TIGR00229">
    <property type="entry name" value="sensory_box"/>
    <property type="match status" value="1"/>
</dbReference>
<dbReference type="FunFam" id="3.30.565.10:FF:000006">
    <property type="entry name" value="Sensor histidine kinase WalK"/>
    <property type="match status" value="1"/>
</dbReference>
<dbReference type="CDD" id="cd00082">
    <property type="entry name" value="HisKA"/>
    <property type="match status" value="1"/>
</dbReference>
<dbReference type="PANTHER" id="PTHR43047:SF72">
    <property type="entry name" value="OSMOSENSING HISTIDINE PROTEIN KINASE SLN1"/>
    <property type="match status" value="1"/>
</dbReference>
<dbReference type="GO" id="GO:0009927">
    <property type="term" value="F:histidine phosphotransfer kinase activity"/>
    <property type="evidence" value="ECO:0007669"/>
    <property type="project" value="TreeGrafter"/>
</dbReference>
<dbReference type="Pfam" id="PF08448">
    <property type="entry name" value="PAS_4"/>
    <property type="match status" value="1"/>
</dbReference>
<evidence type="ECO:0000256" key="5">
    <source>
        <dbReference type="ARBA" id="ARBA00022777"/>
    </source>
</evidence>
<feature type="domain" description="Histidine kinase" evidence="7">
    <location>
        <begin position="349"/>
        <end position="569"/>
    </location>
</feature>
<feature type="transmembrane region" description="Helical" evidence="6">
    <location>
        <begin position="60"/>
        <end position="78"/>
    </location>
</feature>
<dbReference type="SUPFAM" id="SSF47384">
    <property type="entry name" value="Homodimeric domain of signal transducing histidine kinase"/>
    <property type="match status" value="1"/>
</dbReference>
<sequence>MNLVAPVRDYIDALVHPHAQIDPLRIGRHRNFIASRLTIGFLGIAILPMYLVARGTLTPIELFFFAWFFAPIAIGYFVSQTGYLRAGHVLWAAAFATLLVAAGAATGGFTLAIAVWLLLIPLEPALSSSRRVVFASALIAAFAAFLIAVMAGGARSAFSPHWVDVFAVVAAIAYATMLALSAELFAHKSSTLLAEEGERYSLLASNMNDVITRHGAGGAVLFASPAAQHTFGVSPDELSGMGIFDLVHVQDRPTYLSALAHAAAGATDASAEFRVRRNVTPAQAFSTGQFGWIEMRCRPLPGAATHLGGREVVAVMRDVTARKNQEDALAAARREADKANDAKSRFLATMSHELRTPLNAVIGFSEMLMEDRALGLDGDKRREYAGLIKNSGEHLLAVVNQVLDLSKIESGTLVVSPERCAPTPIVRSSCDLLALKAHEAKLEIQMRFDETIEEVSVDQRALKQMAINLISNAIKFTPPGGAVRVRTSIDHGMFVLSVEDNGIGIPAEDLGSIGSPFYQAQPSYDRRYEGTGLGLSIVKGLAELHGGRLDVASTVGVGTSVRVLIPRDGPPQKIESAQRAEVILLEPQHWSEPKVKQSA</sequence>
<evidence type="ECO:0000313" key="10">
    <source>
        <dbReference type="EMBL" id="BAT61261.1"/>
    </source>
</evidence>
<keyword evidence="6" id="KW-0812">Transmembrane</keyword>
<keyword evidence="4 10" id="KW-0808">Transferase</keyword>
<keyword evidence="11" id="KW-1185">Reference proteome</keyword>
<proteinExistence type="predicted"/>
<dbReference type="KEGG" id="vgo:GJW-30_1_03818"/>
<dbReference type="InterPro" id="IPR036890">
    <property type="entry name" value="HATPase_C_sf"/>
</dbReference>
<evidence type="ECO:0000259" key="8">
    <source>
        <dbReference type="PROSITE" id="PS50112"/>
    </source>
</evidence>
<feature type="transmembrane region" description="Helical" evidence="6">
    <location>
        <begin position="165"/>
        <end position="186"/>
    </location>
</feature>
<dbReference type="SMART" id="SM00091">
    <property type="entry name" value="PAS"/>
    <property type="match status" value="1"/>
</dbReference>
<dbReference type="GO" id="GO:0000155">
    <property type="term" value="F:phosphorelay sensor kinase activity"/>
    <property type="evidence" value="ECO:0007669"/>
    <property type="project" value="InterPro"/>
</dbReference>